<keyword evidence="2" id="KW-0472">Membrane</keyword>
<proteinExistence type="predicted"/>
<organism evidence="3 4">
    <name type="scientific">Pseudovibrio brasiliensis</name>
    <dbReference type="NCBI Taxonomy" id="1898042"/>
    <lineage>
        <taxon>Bacteria</taxon>
        <taxon>Pseudomonadati</taxon>
        <taxon>Pseudomonadota</taxon>
        <taxon>Alphaproteobacteria</taxon>
        <taxon>Hyphomicrobiales</taxon>
        <taxon>Stappiaceae</taxon>
        <taxon>Pseudovibrio</taxon>
    </lineage>
</organism>
<gene>
    <name evidence="3" type="ORF">KGB56_00715</name>
</gene>
<feature type="transmembrane region" description="Helical" evidence="2">
    <location>
        <begin position="51"/>
        <end position="69"/>
    </location>
</feature>
<keyword evidence="2" id="KW-1133">Transmembrane helix</keyword>
<evidence type="ECO:0000313" key="4">
    <source>
        <dbReference type="Proteomes" id="UP000680706"/>
    </source>
</evidence>
<dbReference type="Proteomes" id="UP000680706">
    <property type="component" value="Chromosome"/>
</dbReference>
<dbReference type="RefSeq" id="WP_075700957.1">
    <property type="nucleotide sequence ID" value="NZ_CP074126.1"/>
</dbReference>
<evidence type="ECO:0000256" key="2">
    <source>
        <dbReference type="SAM" id="Phobius"/>
    </source>
</evidence>
<keyword evidence="2" id="KW-0812">Transmembrane</keyword>
<protein>
    <submittedName>
        <fullName evidence="3">DUF2628 domain-containing protein</fullName>
    </submittedName>
</protein>
<dbReference type="EMBL" id="CP074126">
    <property type="protein sequence ID" value="QUS56039.1"/>
    <property type="molecule type" value="Genomic_DNA"/>
</dbReference>
<keyword evidence="4" id="KW-1185">Reference proteome</keyword>
<feature type="transmembrane region" description="Helical" evidence="2">
    <location>
        <begin position="75"/>
        <end position="95"/>
    </location>
</feature>
<reference evidence="3 4" key="1">
    <citation type="journal article" date="2021" name="Angew. Chem. Int. Ed. Engl.">
        <title>A novel family of nonribosomal peptides modulate collective behavior in Pseudovibrio bacteria isolated from marine sponges.</title>
        <authorList>
            <person name="Ioca L.P."/>
            <person name="Dai Y."/>
            <person name="Kunakom S."/>
            <person name="Diaz-Espinosa J."/>
            <person name="Krunic A."/>
            <person name="Crnkovic C.M."/>
            <person name="Orjala J."/>
            <person name="Sanchez L.M."/>
            <person name="Ferreira A.G."/>
            <person name="Berlinck R.G.S."/>
            <person name="Eustaquio A.S."/>
        </authorList>
    </citation>
    <scope>NUCLEOTIDE SEQUENCE [LARGE SCALE GENOMIC DNA]</scope>
    <source>
        <strain evidence="3 4">Ab134</strain>
    </source>
</reference>
<feature type="region of interest" description="Disordered" evidence="1">
    <location>
        <begin position="131"/>
        <end position="157"/>
    </location>
</feature>
<evidence type="ECO:0000256" key="1">
    <source>
        <dbReference type="SAM" id="MobiDB-lite"/>
    </source>
</evidence>
<sequence length="157" mass="17841">MQLAVYYVMTEPGVSLDHLKDEDARNIKFVKDGFSWWAMLFPLLWSLYNRMWLVFLGYLAAIIALVFVADAFGSTTGGFITVLATLFFAMEAGFLKSWSLRRKNWQTVGFITASNLDEAEIRFFDRVSRRKGEARPPQGPLAPQTSDTDVVGMTLKR</sequence>
<dbReference type="Pfam" id="PF10947">
    <property type="entry name" value="DUF2628"/>
    <property type="match status" value="1"/>
</dbReference>
<accession>A0ABX8ALW7</accession>
<evidence type="ECO:0000313" key="3">
    <source>
        <dbReference type="EMBL" id="QUS56039.1"/>
    </source>
</evidence>
<name>A0ABX8ALW7_9HYPH</name>
<dbReference type="InterPro" id="IPR024399">
    <property type="entry name" value="DUF2628"/>
</dbReference>